<accession>A0A448WGG0</accession>
<reference evidence="3" key="1">
    <citation type="submission" date="2018-11" db="EMBL/GenBank/DDBJ databases">
        <authorList>
            <consortium name="Pathogen Informatics"/>
        </authorList>
    </citation>
    <scope>NUCLEOTIDE SEQUENCE</scope>
</reference>
<dbReference type="EMBL" id="CAAALY010010610">
    <property type="protein sequence ID" value="VEL11018.1"/>
    <property type="molecule type" value="Genomic_DNA"/>
</dbReference>
<keyword evidence="4" id="KW-1185">Reference proteome</keyword>
<protein>
    <recommendedName>
        <fullName evidence="2">Axin beta-catenin binding domain-containing protein</fullName>
    </recommendedName>
</protein>
<comment type="caution">
    <text evidence="3">The sequence shown here is derived from an EMBL/GenBank/DDBJ whole genome shotgun (WGS) entry which is preliminary data.</text>
</comment>
<evidence type="ECO:0000313" key="4">
    <source>
        <dbReference type="Proteomes" id="UP000784294"/>
    </source>
</evidence>
<feature type="compositionally biased region" description="Polar residues" evidence="1">
    <location>
        <begin position="377"/>
        <end position="387"/>
    </location>
</feature>
<gene>
    <name evidence="3" type="ORF">PXEA_LOCUS4458</name>
</gene>
<evidence type="ECO:0000259" key="2">
    <source>
        <dbReference type="Pfam" id="PF08833"/>
    </source>
</evidence>
<evidence type="ECO:0000313" key="3">
    <source>
        <dbReference type="EMBL" id="VEL11018.1"/>
    </source>
</evidence>
<feature type="domain" description="Axin beta-catenin binding" evidence="2">
    <location>
        <begin position="115"/>
        <end position="135"/>
    </location>
</feature>
<name>A0A448WGG0_9PLAT</name>
<dbReference type="Proteomes" id="UP000784294">
    <property type="component" value="Unassembled WGS sequence"/>
</dbReference>
<dbReference type="AlphaFoldDB" id="A0A448WGG0"/>
<sequence>MRHSIVRLVALCSSYIRVSGSDVGRGANVVTIVVIVNMLVYDLAILGLCARVCDTHEWPETRFQQPEMDLIYFHTLVSLIRDVLCFVTFNRFRLAFKSPYPAKGLDLDHSIWCPAILEDHCSRIWAASADRTPTSSGGGSGNDGIQTVSVSCAGTLSGNGYSFGPTGAGGPIVKVPSTSGPCLLPRCSSCQPANTIAANPLPTWLISAPLSLPPQIHSLAPLPSSTTNDVFNPPRSASSSQQHVFLLQQDSRPPVPSYTSFIPGASQKQTGFHVTPNTECPDCATSPLRLATARGYRYSQRRQQPRARLRRRSPAVANTNANHASIATTCTLGCRPSSGNVAFTLASQIEAAWPHRDILLPHPNEMSRSAPTEHGPSVNTCDGFQHQ</sequence>
<evidence type="ECO:0000256" key="1">
    <source>
        <dbReference type="SAM" id="MobiDB-lite"/>
    </source>
</evidence>
<proteinExistence type="predicted"/>
<organism evidence="3 4">
    <name type="scientific">Protopolystoma xenopodis</name>
    <dbReference type="NCBI Taxonomy" id="117903"/>
    <lineage>
        <taxon>Eukaryota</taxon>
        <taxon>Metazoa</taxon>
        <taxon>Spiralia</taxon>
        <taxon>Lophotrochozoa</taxon>
        <taxon>Platyhelminthes</taxon>
        <taxon>Monogenea</taxon>
        <taxon>Polyopisthocotylea</taxon>
        <taxon>Polystomatidea</taxon>
        <taxon>Polystomatidae</taxon>
        <taxon>Protopolystoma</taxon>
    </lineage>
</organism>
<dbReference type="InterPro" id="IPR014936">
    <property type="entry name" value="Axin_b-cat-bd"/>
</dbReference>
<feature type="region of interest" description="Disordered" evidence="1">
    <location>
        <begin position="360"/>
        <end position="387"/>
    </location>
</feature>
<dbReference type="Pfam" id="PF08833">
    <property type="entry name" value="Axin_b-cat_bind"/>
    <property type="match status" value="1"/>
</dbReference>